<keyword evidence="3" id="KW-1185">Reference proteome</keyword>
<proteinExistence type="predicted"/>
<dbReference type="Proteomes" id="UP000199202">
    <property type="component" value="Unassembled WGS sequence"/>
</dbReference>
<accession>A0A1G9IP21</accession>
<dbReference type="STRING" id="633440.SAMN05421869_1244"/>
<gene>
    <name evidence="2" type="ORF">SAMN05421869_1244</name>
</gene>
<dbReference type="EMBL" id="FNDJ01000024">
    <property type="protein sequence ID" value="SDL26897.1"/>
    <property type="molecule type" value="Genomic_DNA"/>
</dbReference>
<sequence length="50" mass="5183">MSVRELPARSTPRELLTEKPAGQNEPLSELLTDQVGGPVPAGSAAGARAR</sequence>
<reference evidence="2 3" key="1">
    <citation type="submission" date="2016-10" db="EMBL/GenBank/DDBJ databases">
        <authorList>
            <person name="de Groot N.N."/>
        </authorList>
    </citation>
    <scope>NUCLEOTIDE SEQUENCE [LARGE SCALE GENOMIC DNA]</scope>
    <source>
        <strain evidence="2 3">CGMCC 4.6533</strain>
    </source>
</reference>
<evidence type="ECO:0000313" key="2">
    <source>
        <dbReference type="EMBL" id="SDL26897.1"/>
    </source>
</evidence>
<protein>
    <submittedName>
        <fullName evidence="2">Uncharacterized protein</fullName>
    </submittedName>
</protein>
<dbReference type="AlphaFoldDB" id="A0A1G9IP21"/>
<evidence type="ECO:0000313" key="3">
    <source>
        <dbReference type="Proteomes" id="UP000199202"/>
    </source>
</evidence>
<evidence type="ECO:0000256" key="1">
    <source>
        <dbReference type="SAM" id="MobiDB-lite"/>
    </source>
</evidence>
<feature type="region of interest" description="Disordered" evidence="1">
    <location>
        <begin position="1"/>
        <end position="50"/>
    </location>
</feature>
<organism evidence="2 3">
    <name type="scientific">Nonomuraea jiangxiensis</name>
    <dbReference type="NCBI Taxonomy" id="633440"/>
    <lineage>
        <taxon>Bacteria</taxon>
        <taxon>Bacillati</taxon>
        <taxon>Actinomycetota</taxon>
        <taxon>Actinomycetes</taxon>
        <taxon>Streptosporangiales</taxon>
        <taxon>Streptosporangiaceae</taxon>
        <taxon>Nonomuraea</taxon>
    </lineage>
</organism>
<feature type="compositionally biased region" description="Low complexity" evidence="1">
    <location>
        <begin position="35"/>
        <end position="50"/>
    </location>
</feature>
<name>A0A1G9IP21_9ACTN</name>